<keyword evidence="1" id="KW-0326">Glycosidase</keyword>
<accession>S5PKG0</accession>
<dbReference type="GO" id="GO:0008810">
    <property type="term" value="F:cellulase activity"/>
    <property type="evidence" value="ECO:0007669"/>
    <property type="project" value="UniProtKB-EC"/>
</dbReference>
<evidence type="ECO:0000313" key="1">
    <source>
        <dbReference type="EMBL" id="AGR82309.1"/>
    </source>
</evidence>
<dbReference type="EMBL" id="KF032300">
    <property type="protein sequence ID" value="AGR82309.1"/>
    <property type="molecule type" value="Genomic_DNA"/>
</dbReference>
<protein>
    <submittedName>
        <fullName evidence="1">Beta-1,4-endoglucanase</fullName>
        <ecNumber evidence="1">3.2.1.4</ecNumber>
    </submittedName>
</protein>
<organism evidence="1">
    <name type="scientific">Serratia liquefaciens</name>
    <dbReference type="NCBI Taxonomy" id="614"/>
    <lineage>
        <taxon>Bacteria</taxon>
        <taxon>Pseudomonadati</taxon>
        <taxon>Pseudomonadota</taxon>
        <taxon>Gammaproteobacteria</taxon>
        <taxon>Enterobacterales</taxon>
        <taxon>Yersiniaceae</taxon>
        <taxon>Serratia</taxon>
    </lineage>
</organism>
<reference evidence="1" key="2">
    <citation type="submission" date="2013-05" db="EMBL/GenBank/DDBJ databases">
        <title>In vivo cloning of Serratia cellulase in E.coli using Muduction.</title>
        <authorList>
            <person name="Gowri Sankar S."/>
            <person name="John Vennison S."/>
            <person name="Alwin Prem Anand A."/>
        </authorList>
    </citation>
    <scope>NUCLEOTIDE SEQUENCE</scope>
    <source>
        <strain evidence="1">4</strain>
    </source>
</reference>
<reference evidence="1" key="1">
    <citation type="journal article" date="2010" name="J. Insect Sci.">
        <title>Isolation and characterization of bacteria from the gut of Bombyx mori that degrade cellulose, xylan, pectin and starch and their impact on digestion.</title>
        <authorList>
            <person name="Anand A.A."/>
            <person name="Vennison S.J."/>
            <person name="Sankar S.G."/>
            <person name="Prabhu D.I."/>
            <person name="Vasan P.T."/>
            <person name="Raghuraman T."/>
            <person name="Geoffrey C.J."/>
            <person name="Vendan S.E."/>
        </authorList>
    </citation>
    <scope>NUCLEOTIDE SEQUENCE</scope>
    <source>
        <strain evidence="1">4</strain>
    </source>
</reference>
<dbReference type="AlphaFoldDB" id="S5PKG0"/>
<proteinExistence type="predicted"/>
<keyword evidence="1" id="KW-0378">Hydrolase</keyword>
<dbReference type="EC" id="3.2.1.4" evidence="1"/>
<name>S5PKG0_SERLI</name>
<sequence>MPAALASDLRHVATVLIQRGSHLRVASQYKQFYISEQGRVIDPSSPNPPRKARVMACSSRWWPTIDLLYTADVDGKESAISAPICRPGWVRTQKAVEVLDSNSASDSDLCSYNLLEAGRCGKAVAIKLSVPWRSGLPVKKCCYSRPGADVVTGLWVCGAQQASAAATVGASALNGPWRAAANQSAAMAGDASSCRTGWWGKGWQPDTVSEIGSYDAIRAICGPVCWQTTITKRRCSSSCRPAHRSTGRAAEKHHGSRPVGFSASMLQLANQPYNANALSKTRRAQAYFPGMGSTTLSFKRRVNFNPPGAANA</sequence>